<dbReference type="InterPro" id="IPR000209">
    <property type="entry name" value="Peptidase_S8/S53_dom"/>
</dbReference>
<evidence type="ECO:0000313" key="11">
    <source>
        <dbReference type="Proteomes" id="UP000033202"/>
    </source>
</evidence>
<evidence type="ECO:0000256" key="2">
    <source>
        <dbReference type="ARBA" id="ARBA00022670"/>
    </source>
</evidence>
<name>A0A0E9MRZ6_9SPHN</name>
<dbReference type="Pfam" id="PF00082">
    <property type="entry name" value="Peptidase_S8"/>
    <property type="match status" value="1"/>
</dbReference>
<dbReference type="PROSITE" id="PS51257">
    <property type="entry name" value="PROKAR_LIPOPROTEIN"/>
    <property type="match status" value="1"/>
</dbReference>
<comment type="caution">
    <text evidence="10">The sequence shown here is derived from an EMBL/GenBank/DDBJ whole genome shotgun (WGS) entry which is preliminary data.</text>
</comment>
<accession>A0A0E9MRZ6</accession>
<feature type="active site" description="Charge relay system" evidence="6">
    <location>
        <position position="94"/>
    </location>
</feature>
<dbReference type="CDD" id="cd04848">
    <property type="entry name" value="Peptidases_S8_Autotransporter_serine_protease_like"/>
    <property type="match status" value="1"/>
</dbReference>
<dbReference type="PROSITE" id="PS00138">
    <property type="entry name" value="SUBTILASE_SER"/>
    <property type="match status" value="1"/>
</dbReference>
<evidence type="ECO:0000256" key="5">
    <source>
        <dbReference type="ARBA" id="ARBA00022825"/>
    </source>
</evidence>
<dbReference type="GO" id="GO:0004252">
    <property type="term" value="F:serine-type endopeptidase activity"/>
    <property type="evidence" value="ECO:0007669"/>
    <property type="project" value="UniProtKB-UniRule"/>
</dbReference>
<keyword evidence="4 6" id="KW-0378">Hydrolase</keyword>
<keyword evidence="5 6" id="KW-0720">Serine protease</keyword>
<evidence type="ECO:0000256" key="4">
    <source>
        <dbReference type="ARBA" id="ARBA00022801"/>
    </source>
</evidence>
<reference evidence="10 11" key="1">
    <citation type="submission" date="2015-04" db="EMBL/GenBank/DDBJ databases">
        <title>Whole genome shotgun sequence of Sphingomonas changbaiensis NBRC 104936.</title>
        <authorList>
            <person name="Katano-Makiyama Y."/>
            <person name="Hosoyama A."/>
            <person name="Hashimoto M."/>
            <person name="Noguchi M."/>
            <person name="Tsuchikane K."/>
            <person name="Ohji S."/>
            <person name="Yamazoe A."/>
            <person name="Ichikawa N."/>
            <person name="Kimura A."/>
            <person name="Fujita N."/>
        </authorList>
    </citation>
    <scope>NUCLEOTIDE SEQUENCE [LARGE SCALE GENOMIC DNA]</scope>
    <source>
        <strain evidence="10 11">NBRC 104936</strain>
    </source>
</reference>
<feature type="active site" description="Charge relay system" evidence="6">
    <location>
        <position position="127"/>
    </location>
</feature>
<dbReference type="PANTHER" id="PTHR43806">
    <property type="entry name" value="PEPTIDASE S8"/>
    <property type="match status" value="1"/>
</dbReference>
<dbReference type="InterPro" id="IPR034061">
    <property type="entry name" value="Peptidases_S8_Autotransporter"/>
</dbReference>
<evidence type="ECO:0000256" key="6">
    <source>
        <dbReference type="PROSITE-ProRule" id="PRU01240"/>
    </source>
</evidence>
<feature type="compositionally biased region" description="Pro residues" evidence="8">
    <location>
        <begin position="31"/>
        <end position="53"/>
    </location>
</feature>
<dbReference type="STRING" id="1219043.SCH01S_46_00480"/>
<evidence type="ECO:0000259" key="9">
    <source>
        <dbReference type="Pfam" id="PF00082"/>
    </source>
</evidence>
<evidence type="ECO:0000256" key="1">
    <source>
        <dbReference type="ARBA" id="ARBA00011073"/>
    </source>
</evidence>
<dbReference type="PRINTS" id="PR00723">
    <property type="entry name" value="SUBTILISIN"/>
</dbReference>
<feature type="active site" description="Charge relay system" evidence="6">
    <location>
        <position position="298"/>
    </location>
</feature>
<proteinExistence type="inferred from homology"/>
<dbReference type="InterPro" id="IPR036852">
    <property type="entry name" value="Peptidase_S8/S53_dom_sf"/>
</dbReference>
<dbReference type="InterPro" id="IPR015500">
    <property type="entry name" value="Peptidase_S8_subtilisin-rel"/>
</dbReference>
<keyword evidence="11" id="KW-1185">Reference proteome</keyword>
<dbReference type="GO" id="GO:0006508">
    <property type="term" value="P:proteolysis"/>
    <property type="evidence" value="ECO:0007669"/>
    <property type="project" value="UniProtKB-KW"/>
</dbReference>
<dbReference type="AlphaFoldDB" id="A0A0E9MRZ6"/>
<feature type="region of interest" description="Disordered" evidence="8">
    <location>
        <begin position="27"/>
        <end position="53"/>
    </location>
</feature>
<dbReference type="RefSeq" id="WP_046349136.1">
    <property type="nucleotide sequence ID" value="NZ_BBWU01000046.1"/>
</dbReference>
<dbReference type="InterPro" id="IPR023828">
    <property type="entry name" value="Peptidase_S8_Ser-AS"/>
</dbReference>
<dbReference type="InterPro" id="IPR023827">
    <property type="entry name" value="Peptidase_S8_Asp-AS"/>
</dbReference>
<gene>
    <name evidence="10" type="ORF">SCH01S_46_00480</name>
</gene>
<dbReference type="Proteomes" id="UP000033202">
    <property type="component" value="Unassembled WGS sequence"/>
</dbReference>
<protein>
    <submittedName>
        <fullName evidence="10">Peptidase S8 family protein</fullName>
    </submittedName>
</protein>
<evidence type="ECO:0000256" key="3">
    <source>
        <dbReference type="ARBA" id="ARBA00022729"/>
    </source>
</evidence>
<dbReference type="InterPro" id="IPR050131">
    <property type="entry name" value="Peptidase_S8_subtilisin-like"/>
</dbReference>
<dbReference type="PROSITE" id="PS00136">
    <property type="entry name" value="SUBTILASE_ASP"/>
    <property type="match status" value="1"/>
</dbReference>
<organism evidence="10 11">
    <name type="scientific">Sphingomonas changbaiensis NBRC 104936</name>
    <dbReference type="NCBI Taxonomy" id="1219043"/>
    <lineage>
        <taxon>Bacteria</taxon>
        <taxon>Pseudomonadati</taxon>
        <taxon>Pseudomonadota</taxon>
        <taxon>Alphaproteobacteria</taxon>
        <taxon>Sphingomonadales</taxon>
        <taxon>Sphingomonadaceae</taxon>
        <taxon>Sphingomonas</taxon>
    </lineage>
</organism>
<dbReference type="PROSITE" id="PS51892">
    <property type="entry name" value="SUBTILASE"/>
    <property type="match status" value="1"/>
</dbReference>
<dbReference type="EMBL" id="BBWU01000046">
    <property type="protein sequence ID" value="GAO40339.1"/>
    <property type="molecule type" value="Genomic_DNA"/>
</dbReference>
<feature type="domain" description="Peptidase S8/S53" evidence="9">
    <location>
        <begin position="85"/>
        <end position="346"/>
    </location>
</feature>
<evidence type="ECO:0000256" key="7">
    <source>
        <dbReference type="RuleBase" id="RU003355"/>
    </source>
</evidence>
<dbReference type="PANTHER" id="PTHR43806:SF11">
    <property type="entry name" value="CEREVISIN-RELATED"/>
    <property type="match status" value="1"/>
</dbReference>
<keyword evidence="3" id="KW-0732">Signal</keyword>
<dbReference type="SUPFAM" id="SSF52743">
    <property type="entry name" value="Subtilisin-like"/>
    <property type="match status" value="1"/>
</dbReference>
<evidence type="ECO:0000313" key="10">
    <source>
        <dbReference type="EMBL" id="GAO40339.1"/>
    </source>
</evidence>
<sequence>MSKRIACGPSGLVMALLVLAGCGGGGGVSSVPPPAPAPTPAPVPTPTPTPTPAPAPVDFQTAEYNRATGLRLANAIPAYQAGSTGRGVTAAVIDSGVNPDSVEFVGRISPASQDVAGSRGLGDDAGHGSAVADVLLGAKNDFVVHGAAFDATLLALRTDTPGSCGTKGDCSHSDTNIARALDIAVTQGARVANISLGGVAANLTLRNAISRATAAGMVIVISAGNDSAADPSQLALIATDPVAHGQVIVAGSYDANKAISSFSNRAGSAAAVYLTALGEGVRAIDQHDASNLIWTGTSFSAPFVSGAVALLAQAFPNLTGAQIVQLLFDSADDLGAAGTDPVYGRGGLDIGRAFAARGSTSLAGSQVAVDLAATSASLSPAMGDAAQKGMGAVVLDGFSRAYAVDFARSIQRAQPRSSLAGTLGQSFRGASLAAGGTMVAVSIADTPGGATVRRLSLSSNEAVRARATAGMIASRIDPRTSIAFGFGQSGASVAGQLVGRSEPAFLVARGPGDLLGFDRQGQRVAMVRRSFGRLGVTASAESGEGLLYQGTPGARDPWFRSPYSLMSLGADRRLGGLRLSGGLTRLTEDRTVLGAHFGPLFGGGASATWFADLRADWRFGPGWSLAAAARQGWTHAAQGGLMSGSTAIRSNAFSFDVAKTGVLGRGDQFAFRIAQPLRVSSGGLGLRLPTSYDYATGAVGYADELLNLSPTGREIDMEASYARMLLGGRMDANLFWRRDPGNFAAAPDDRGAALRWRVDF</sequence>
<comment type="similarity">
    <text evidence="1 6 7">Belongs to the peptidase S8 family.</text>
</comment>
<evidence type="ECO:0000256" key="8">
    <source>
        <dbReference type="SAM" id="MobiDB-lite"/>
    </source>
</evidence>
<dbReference type="Gene3D" id="3.40.50.200">
    <property type="entry name" value="Peptidase S8/S53 domain"/>
    <property type="match status" value="1"/>
</dbReference>
<keyword evidence="2 6" id="KW-0645">Protease</keyword>